<protein>
    <submittedName>
        <fullName evidence="2">Secreted protein</fullName>
    </submittedName>
</protein>
<evidence type="ECO:0000256" key="1">
    <source>
        <dbReference type="SAM" id="SignalP"/>
    </source>
</evidence>
<feature type="signal peptide" evidence="1">
    <location>
        <begin position="1"/>
        <end position="17"/>
    </location>
</feature>
<organism evidence="2">
    <name type="scientific">Achlya hypogyna</name>
    <name type="common">Oomycete</name>
    <name type="synonym">Protoachlya hypogyna</name>
    <dbReference type="NCBI Taxonomy" id="1202772"/>
    <lineage>
        <taxon>Eukaryota</taxon>
        <taxon>Sar</taxon>
        <taxon>Stramenopiles</taxon>
        <taxon>Oomycota</taxon>
        <taxon>Saprolegniomycetes</taxon>
        <taxon>Saprolegniales</taxon>
        <taxon>Achlyaceae</taxon>
        <taxon>Achlya</taxon>
    </lineage>
</organism>
<dbReference type="EMBL" id="KM038646">
    <property type="protein sequence ID" value="AIG56107.1"/>
    <property type="molecule type" value="Genomic_DNA"/>
</dbReference>
<keyword evidence="1" id="KW-0732">Signal</keyword>
<reference evidence="2" key="1">
    <citation type="journal article" date="2014" name="Genome Biol. Evol.">
        <title>The secreted proteins of Achlya hypogyna and Thraustotheca clavata identify the ancestral oomycete secretome and reveal gene acquisitions by horizontal gene transfer.</title>
        <authorList>
            <person name="Misner I."/>
            <person name="Blouin N."/>
            <person name="Leonard G."/>
            <person name="Richards T.A."/>
            <person name="Lane C.E."/>
        </authorList>
    </citation>
    <scope>NUCLEOTIDE SEQUENCE</scope>
    <source>
        <strain evidence="2">ATCC 48635</strain>
    </source>
</reference>
<accession>A0A0A7CMK1</accession>
<dbReference type="AlphaFoldDB" id="A0A0A7CMK1"/>
<evidence type="ECO:0000313" key="2">
    <source>
        <dbReference type="EMBL" id="AIG56107.1"/>
    </source>
</evidence>
<feature type="chain" id="PRO_5002027319" evidence="1">
    <location>
        <begin position="18"/>
        <end position="223"/>
    </location>
</feature>
<name>A0A0A7CMK1_ACHHY</name>
<proteinExistence type="predicted"/>
<sequence length="223" mass="22988">MLRFFVLAVAAASTVTASSGVFYLKAEPKVETLRSAYLKAATDCITKTQEPTIGSFLKAVPATLATPAVLVADVGATDLATPGCPKVGPAFQRYAKELNGTVGGFLKALPLKGYTVSVADALDCTFALPTTGATVKGWWSSGLLKASDGTATVGAHKCSSTTVALALKDGSVVLPPPSGPALTVVLDQTVALDGAIHAVGVFSYKVNSWVRYDAASIMHYPHL</sequence>